<feature type="transmembrane region" description="Helical" evidence="6">
    <location>
        <begin position="300"/>
        <end position="320"/>
    </location>
</feature>
<dbReference type="SUPFAM" id="SSF109755">
    <property type="entry name" value="PhoU-like"/>
    <property type="match status" value="1"/>
</dbReference>
<evidence type="ECO:0000256" key="4">
    <source>
        <dbReference type="ARBA" id="ARBA00022989"/>
    </source>
</evidence>
<feature type="transmembrane region" description="Helical" evidence="6">
    <location>
        <begin position="106"/>
        <end position="127"/>
    </location>
</feature>
<feature type="transmembrane region" description="Helical" evidence="6">
    <location>
        <begin position="178"/>
        <end position="206"/>
    </location>
</feature>
<dbReference type="InterPro" id="IPR038078">
    <property type="entry name" value="PhoU-like_sf"/>
</dbReference>
<dbReference type="HOGENOM" id="CLU_025623_0_1_0"/>
<feature type="transmembrane region" description="Helical" evidence="6">
    <location>
        <begin position="48"/>
        <end position="66"/>
    </location>
</feature>
<feature type="transmembrane region" description="Helical" evidence="6">
    <location>
        <begin position="6"/>
        <end position="27"/>
    </location>
</feature>
<organism evidence="8 9">
    <name type="scientific">Deferribacter desulfuricans (strain DSM 14783 / JCM 11476 / NBRC 101012 / SSM1)</name>
    <dbReference type="NCBI Taxonomy" id="639282"/>
    <lineage>
        <taxon>Bacteria</taxon>
        <taxon>Pseudomonadati</taxon>
        <taxon>Deferribacterota</taxon>
        <taxon>Deferribacteres</taxon>
        <taxon>Deferribacterales</taxon>
        <taxon>Deferribacteraceae</taxon>
        <taxon>Deferribacter</taxon>
    </lineage>
</organism>
<dbReference type="OrthoDB" id="9763003at2"/>
<accession>D3PAH0</accession>
<feature type="transmembrane region" description="Helical" evidence="6">
    <location>
        <begin position="249"/>
        <end position="270"/>
    </location>
</feature>
<evidence type="ECO:0000313" key="8">
    <source>
        <dbReference type="EMBL" id="BAI79593.1"/>
    </source>
</evidence>
<dbReference type="EMBL" id="AP011529">
    <property type="protein sequence ID" value="BAI79593.1"/>
    <property type="molecule type" value="Genomic_DNA"/>
</dbReference>
<feature type="transmembrane region" description="Helical" evidence="6">
    <location>
        <begin position="212"/>
        <end position="237"/>
    </location>
</feature>
<dbReference type="Pfam" id="PF02690">
    <property type="entry name" value="Na_Pi_cotrans"/>
    <property type="match status" value="2"/>
</dbReference>
<protein>
    <submittedName>
        <fullName evidence="8">Na:phosphate symporter</fullName>
    </submittedName>
</protein>
<dbReference type="Gene3D" id="1.20.58.220">
    <property type="entry name" value="Phosphate transport system protein phou homolog 2, domain 2"/>
    <property type="match status" value="1"/>
</dbReference>
<dbReference type="NCBIfam" id="TIGR00704">
    <property type="entry name" value="NaPi_cotrn_rel"/>
    <property type="match status" value="1"/>
</dbReference>
<reference evidence="8 9" key="1">
    <citation type="journal article" date="2010" name="DNA Res.">
        <title>Bacterial lifestyle in a deep-sea hydrothermal vent chimney revealed by the genome sequence of the thermophilic bacterium Deferribacter desulfuricans SSM1.</title>
        <authorList>
            <person name="Takaki Y."/>
            <person name="Shimamura S."/>
            <person name="Nakagawa S."/>
            <person name="Fukuhara Y."/>
            <person name="Horikawa H."/>
            <person name="Ankai A."/>
            <person name="Harada T."/>
            <person name="Hosoyama A."/>
            <person name="Oguchi A."/>
            <person name="Fukui S."/>
            <person name="Fujita N."/>
            <person name="Takami H."/>
            <person name="Takai K."/>
        </authorList>
    </citation>
    <scope>NUCLEOTIDE SEQUENCE [LARGE SCALE GENOMIC DNA]</scope>
    <source>
        <strain evidence="9">DSM 14783 / JCM 11476 / NBRC 101012 / SSM1</strain>
    </source>
</reference>
<evidence type="ECO:0000313" key="9">
    <source>
        <dbReference type="Proteomes" id="UP000001520"/>
    </source>
</evidence>
<dbReference type="GO" id="GO:0005886">
    <property type="term" value="C:plasma membrane"/>
    <property type="evidence" value="ECO:0007669"/>
    <property type="project" value="UniProtKB-SubCell"/>
</dbReference>
<dbReference type="InterPro" id="IPR026022">
    <property type="entry name" value="PhoU_dom"/>
</dbReference>
<evidence type="ECO:0000256" key="3">
    <source>
        <dbReference type="ARBA" id="ARBA00022692"/>
    </source>
</evidence>
<dbReference type="Proteomes" id="UP000001520">
    <property type="component" value="Chromosome"/>
</dbReference>
<dbReference type="eggNOG" id="COG1283">
    <property type="taxonomic scope" value="Bacteria"/>
</dbReference>
<dbReference type="STRING" id="639282.DEFDS_0081"/>
<feature type="transmembrane region" description="Helical" evidence="6">
    <location>
        <begin position="139"/>
        <end position="158"/>
    </location>
</feature>
<keyword evidence="3 6" id="KW-0812">Transmembrane</keyword>
<gene>
    <name evidence="8" type="ordered locus">DEFDS_0081</name>
</gene>
<dbReference type="PANTHER" id="PTHR10010:SF46">
    <property type="entry name" value="SODIUM-DEPENDENT PHOSPHATE TRANSPORT PROTEIN 2B"/>
    <property type="match status" value="1"/>
</dbReference>
<feature type="transmembrane region" description="Helical" evidence="6">
    <location>
        <begin position="72"/>
        <end position="94"/>
    </location>
</feature>
<dbReference type="Pfam" id="PF01895">
    <property type="entry name" value="PhoU"/>
    <property type="match status" value="2"/>
</dbReference>
<evidence type="ECO:0000256" key="6">
    <source>
        <dbReference type="SAM" id="Phobius"/>
    </source>
</evidence>
<feature type="domain" description="PhoU" evidence="7">
    <location>
        <begin position="355"/>
        <end position="441"/>
    </location>
</feature>
<dbReference type="AlphaFoldDB" id="D3PAH0"/>
<proteinExistence type="predicted"/>
<dbReference type="PANTHER" id="PTHR10010">
    <property type="entry name" value="SOLUTE CARRIER FAMILY 34 SODIUM PHOSPHATE , MEMBER 2-RELATED"/>
    <property type="match status" value="1"/>
</dbReference>
<evidence type="ECO:0000259" key="7">
    <source>
        <dbReference type="Pfam" id="PF01895"/>
    </source>
</evidence>
<comment type="subcellular location">
    <subcellularLocation>
        <location evidence="1">Cell membrane</location>
        <topology evidence="1">Multi-pass membrane protein</topology>
    </subcellularLocation>
</comment>
<keyword evidence="5 6" id="KW-0472">Membrane</keyword>
<name>D3PAH0_DEFDS</name>
<dbReference type="InterPro" id="IPR003841">
    <property type="entry name" value="Na/Pi_transpt"/>
</dbReference>
<keyword evidence="2" id="KW-1003">Cell membrane</keyword>
<dbReference type="GO" id="GO:0044341">
    <property type="term" value="P:sodium-dependent phosphate transport"/>
    <property type="evidence" value="ECO:0007669"/>
    <property type="project" value="InterPro"/>
</dbReference>
<dbReference type="GO" id="GO:0005436">
    <property type="term" value="F:sodium:phosphate symporter activity"/>
    <property type="evidence" value="ECO:0007669"/>
    <property type="project" value="InterPro"/>
</dbReference>
<keyword evidence="9" id="KW-1185">Reference proteome</keyword>
<evidence type="ECO:0000256" key="5">
    <source>
        <dbReference type="ARBA" id="ARBA00023136"/>
    </source>
</evidence>
<dbReference type="RefSeq" id="WP_013006841.1">
    <property type="nucleotide sequence ID" value="NC_013939.1"/>
</dbReference>
<evidence type="ECO:0000256" key="2">
    <source>
        <dbReference type="ARBA" id="ARBA00022475"/>
    </source>
</evidence>
<dbReference type="KEGG" id="ddf:DEFDS_0081"/>
<sequence length="548" mass="60598">MAHINWFEVLSGLFGGLGLFLMGMKFMSEGLQKAAGKGLRSILEKLTTNRIIGVIVGLIVTSIIQSSSATTVMVVGFVNAGLMNLSQALSVVLGANIGTTMTAQLIAFKVGKLALPAVAIGAALRLFSKNKKRQYIGEVLIGFGLLFIGLKTMEHAFVPLRKSQQFTNMFLYFSKNPLAAIAAGAALTMIVQSSSAMMGITIALATTGLIDYSAAIAFVLGENIGTTITANLAAIGANSTAKRAAFGHFLFNFIGVFYMFFLLKIMGHFIDVITPGDPYYIDPNGTAPYVARHIANFHTAFNVINTIIFLPLLGVLGKLCEKVIKEDKKKTEFVYIDDRLIDTPALAIAQAKKEVERMSNIALSMLKDSKKAFFNRDLKLIGDIYAREDIVDQLEKDITVFVVQLFQKPLSEENSKTINNILHVLHEIEKIADHSENIAKFTERIIEKDIHFSPQAMKEMEEIFNVAIKFAENILKIYNSEVYDQIVDTEDENIIDELRKEFKNNHMKRLNEGVCNVDAGIVYVDILNNLEKVGDHTFNIAQIIKEFS</sequence>
<evidence type="ECO:0000256" key="1">
    <source>
        <dbReference type="ARBA" id="ARBA00004651"/>
    </source>
</evidence>
<keyword evidence="4 6" id="KW-1133">Transmembrane helix</keyword>
<dbReference type="NCBIfam" id="NF037997">
    <property type="entry name" value="Na_Pi_symport"/>
    <property type="match status" value="1"/>
</dbReference>
<dbReference type="InterPro" id="IPR004633">
    <property type="entry name" value="NaPi_cotrn-rel/YqeW-like"/>
</dbReference>
<feature type="domain" description="PhoU" evidence="7">
    <location>
        <begin position="459"/>
        <end position="544"/>
    </location>
</feature>